<dbReference type="PANTHER" id="PTHR42770">
    <property type="entry name" value="AMINO ACID TRANSPORTER-RELATED"/>
    <property type="match status" value="1"/>
</dbReference>
<feature type="transmembrane region" description="Helical" evidence="6">
    <location>
        <begin position="139"/>
        <end position="158"/>
    </location>
</feature>
<protein>
    <submittedName>
        <fullName evidence="7">APC family permease</fullName>
    </submittedName>
</protein>
<keyword evidence="4 6" id="KW-1133">Transmembrane helix</keyword>
<evidence type="ECO:0000256" key="4">
    <source>
        <dbReference type="ARBA" id="ARBA00022989"/>
    </source>
</evidence>
<organism evidence="7 8">
    <name type="scientific">Acidicapsa dinghuensis</name>
    <dbReference type="NCBI Taxonomy" id="2218256"/>
    <lineage>
        <taxon>Bacteria</taxon>
        <taxon>Pseudomonadati</taxon>
        <taxon>Acidobacteriota</taxon>
        <taxon>Terriglobia</taxon>
        <taxon>Terriglobales</taxon>
        <taxon>Acidobacteriaceae</taxon>
        <taxon>Acidicapsa</taxon>
    </lineage>
</organism>
<dbReference type="Gene3D" id="1.20.1740.10">
    <property type="entry name" value="Amino acid/polyamine transporter I"/>
    <property type="match status" value="1"/>
</dbReference>
<evidence type="ECO:0000256" key="1">
    <source>
        <dbReference type="ARBA" id="ARBA00004651"/>
    </source>
</evidence>
<feature type="transmembrane region" description="Helical" evidence="6">
    <location>
        <begin position="289"/>
        <end position="314"/>
    </location>
</feature>
<dbReference type="InterPro" id="IPR002293">
    <property type="entry name" value="AA/rel_permease1"/>
</dbReference>
<dbReference type="RefSeq" id="WP_263340056.1">
    <property type="nucleotide sequence ID" value="NZ_JAGSYH010000005.1"/>
</dbReference>
<feature type="transmembrane region" description="Helical" evidence="6">
    <location>
        <begin position="52"/>
        <end position="71"/>
    </location>
</feature>
<gene>
    <name evidence="7" type="ORF">ACFPT7_15115</name>
</gene>
<dbReference type="PIRSF" id="PIRSF006060">
    <property type="entry name" value="AA_transporter"/>
    <property type="match status" value="1"/>
</dbReference>
<feature type="transmembrane region" description="Helical" evidence="6">
    <location>
        <begin position="448"/>
        <end position="468"/>
    </location>
</feature>
<feature type="transmembrane region" description="Helical" evidence="6">
    <location>
        <begin position="244"/>
        <end position="269"/>
    </location>
</feature>
<evidence type="ECO:0000256" key="2">
    <source>
        <dbReference type="ARBA" id="ARBA00022475"/>
    </source>
</evidence>
<evidence type="ECO:0000313" key="8">
    <source>
        <dbReference type="Proteomes" id="UP001596091"/>
    </source>
</evidence>
<accession>A0ABW1EH50</accession>
<keyword evidence="3 6" id="KW-0812">Transmembrane</keyword>
<evidence type="ECO:0000256" key="6">
    <source>
        <dbReference type="SAM" id="Phobius"/>
    </source>
</evidence>
<comment type="subcellular location">
    <subcellularLocation>
        <location evidence="1">Cell membrane</location>
        <topology evidence="1">Multi-pass membrane protein</topology>
    </subcellularLocation>
</comment>
<evidence type="ECO:0000256" key="3">
    <source>
        <dbReference type="ARBA" id="ARBA00022692"/>
    </source>
</evidence>
<keyword evidence="8" id="KW-1185">Reference proteome</keyword>
<proteinExistence type="predicted"/>
<feature type="transmembrane region" description="Helical" evidence="6">
    <location>
        <begin position="110"/>
        <end position="127"/>
    </location>
</feature>
<evidence type="ECO:0000256" key="5">
    <source>
        <dbReference type="ARBA" id="ARBA00023136"/>
    </source>
</evidence>
<dbReference type="InterPro" id="IPR050367">
    <property type="entry name" value="APC_superfamily"/>
</dbReference>
<dbReference type="EMBL" id="JBHSPH010000005">
    <property type="protein sequence ID" value="MFC5863636.1"/>
    <property type="molecule type" value="Genomic_DNA"/>
</dbReference>
<comment type="caution">
    <text evidence="7">The sequence shown here is derived from an EMBL/GenBank/DDBJ whole genome shotgun (WGS) entry which is preliminary data.</text>
</comment>
<feature type="transmembrane region" description="Helical" evidence="6">
    <location>
        <begin position="345"/>
        <end position="362"/>
    </location>
</feature>
<feature type="transmembrane region" description="Helical" evidence="6">
    <location>
        <begin position="24"/>
        <end position="46"/>
    </location>
</feature>
<keyword evidence="2" id="KW-1003">Cell membrane</keyword>
<keyword evidence="5 6" id="KW-0472">Membrane</keyword>
<dbReference type="Pfam" id="PF13520">
    <property type="entry name" value="AA_permease_2"/>
    <property type="match status" value="1"/>
</dbReference>
<dbReference type="Proteomes" id="UP001596091">
    <property type="component" value="Unassembled WGS sequence"/>
</dbReference>
<evidence type="ECO:0000313" key="7">
    <source>
        <dbReference type="EMBL" id="MFC5863636.1"/>
    </source>
</evidence>
<feature type="transmembrane region" description="Helical" evidence="6">
    <location>
        <begin position="374"/>
        <end position="395"/>
    </location>
</feature>
<reference evidence="8" key="1">
    <citation type="journal article" date="2019" name="Int. J. Syst. Evol. Microbiol.">
        <title>The Global Catalogue of Microorganisms (GCM) 10K type strain sequencing project: providing services to taxonomists for standard genome sequencing and annotation.</title>
        <authorList>
            <consortium name="The Broad Institute Genomics Platform"/>
            <consortium name="The Broad Institute Genome Sequencing Center for Infectious Disease"/>
            <person name="Wu L."/>
            <person name="Ma J."/>
        </authorList>
    </citation>
    <scope>NUCLEOTIDE SEQUENCE [LARGE SCALE GENOMIC DNA]</scope>
    <source>
        <strain evidence="8">JCM 4087</strain>
    </source>
</reference>
<feature type="transmembrane region" description="Helical" evidence="6">
    <location>
        <begin position="164"/>
        <end position="186"/>
    </location>
</feature>
<sequence>MSTAPIPQSGNAPSAPQMKRELGLVDLTLFYLASGLSLRWIATAAASGPSSIIVWIWAWAFFFVPLAASVLELSSRYPQEGGLYVWAQRAFGDFSGFMAAWTYWMSNLPYFPAILYFAAGSALFAAGPHGKALADQSGYFMVFSLTALGLITFLNIIGVKPGKWLNNAGAIGSVIPLTVLIVLGVLSFRRSGSATHFTLPLMSPHLSVKNAIFWSTIFYAFAGVESASCMGDEIKDSRRTIPRALIFAGVLITIGYILGTLSMLVAMPSEQINGLGGFMTATAQLCQNLGIPWLVVVIALMVTLSCLGAAGAYLTATARLPFVAGIDNYLPAAFGRVHPKWDTPYVAVFFYGLAGMLFAFLSQAATSVKGAYDVMVSMSVITYFIPYLFLFASTLRLQREPMGPEVIRVPGGKPVAVVLAWIGLLSTVITIGLSILPSDDEPNKPLAMFKTIGLTIILLAIGGLLYYLGKRRQARTLVLQTSTSATKSLLSDSLE</sequence>
<name>A0ABW1EH50_9BACT</name>
<feature type="transmembrane region" description="Helical" evidence="6">
    <location>
        <begin position="415"/>
        <end position="436"/>
    </location>
</feature>